<keyword evidence="9" id="KW-1185">Reference proteome</keyword>
<dbReference type="InterPro" id="IPR045863">
    <property type="entry name" value="CorA_TM1_TM2"/>
</dbReference>
<evidence type="ECO:0000256" key="1">
    <source>
        <dbReference type="ARBA" id="ARBA00004141"/>
    </source>
</evidence>
<comment type="subcellular location">
    <subcellularLocation>
        <location evidence="1 6">Membrane</location>
        <topology evidence="1 6">Multi-pass membrane protein</topology>
    </subcellularLocation>
</comment>
<evidence type="ECO:0000313" key="8">
    <source>
        <dbReference type="EMBL" id="KAJ4838385.1"/>
    </source>
</evidence>
<evidence type="ECO:0000313" key="9">
    <source>
        <dbReference type="Proteomes" id="UP001141552"/>
    </source>
</evidence>
<keyword evidence="4 6" id="KW-1133">Transmembrane helix</keyword>
<protein>
    <recommendedName>
        <fullName evidence="6">Magnesium transporter</fullName>
    </recommendedName>
</protein>
<proteinExistence type="inferred from homology"/>
<dbReference type="Pfam" id="PF22099">
    <property type="entry name" value="MRS2-like"/>
    <property type="match status" value="2"/>
</dbReference>
<keyword evidence="6" id="KW-0460">Magnesium</keyword>
<dbReference type="GO" id="GO:0015095">
    <property type="term" value="F:magnesium ion transmembrane transporter activity"/>
    <property type="evidence" value="ECO:0007669"/>
    <property type="project" value="UniProtKB-ARBA"/>
</dbReference>
<dbReference type="Proteomes" id="UP001141552">
    <property type="component" value="Unassembled WGS sequence"/>
</dbReference>
<feature type="compositionally biased region" description="Polar residues" evidence="7">
    <location>
        <begin position="278"/>
        <end position="297"/>
    </location>
</feature>
<dbReference type="SUPFAM" id="SSF144083">
    <property type="entry name" value="Magnesium transport protein CorA, transmembrane region"/>
    <property type="match status" value="1"/>
</dbReference>
<dbReference type="Pfam" id="PF01544">
    <property type="entry name" value="CorA"/>
    <property type="match status" value="1"/>
</dbReference>
<dbReference type="GO" id="GO:0016020">
    <property type="term" value="C:membrane"/>
    <property type="evidence" value="ECO:0007669"/>
    <property type="project" value="UniProtKB-SubCell"/>
</dbReference>
<organism evidence="8 9">
    <name type="scientific">Turnera subulata</name>
    <dbReference type="NCBI Taxonomy" id="218843"/>
    <lineage>
        <taxon>Eukaryota</taxon>
        <taxon>Viridiplantae</taxon>
        <taxon>Streptophyta</taxon>
        <taxon>Embryophyta</taxon>
        <taxon>Tracheophyta</taxon>
        <taxon>Spermatophyta</taxon>
        <taxon>Magnoliopsida</taxon>
        <taxon>eudicotyledons</taxon>
        <taxon>Gunneridae</taxon>
        <taxon>Pentapetalae</taxon>
        <taxon>rosids</taxon>
        <taxon>fabids</taxon>
        <taxon>Malpighiales</taxon>
        <taxon>Passifloraceae</taxon>
        <taxon>Turnera</taxon>
    </lineage>
</organism>
<accession>A0A9Q0FXA0</accession>
<keyword evidence="5 6" id="KW-0472">Membrane</keyword>
<dbReference type="CDD" id="cd12823">
    <property type="entry name" value="Mrs2_Mfm1p-like"/>
    <property type="match status" value="1"/>
</dbReference>
<feature type="transmembrane region" description="Helical" evidence="6">
    <location>
        <begin position="387"/>
        <end position="408"/>
    </location>
</feature>
<dbReference type="EMBL" id="JAKUCV010003566">
    <property type="protein sequence ID" value="KAJ4838385.1"/>
    <property type="molecule type" value="Genomic_DNA"/>
</dbReference>
<evidence type="ECO:0000256" key="7">
    <source>
        <dbReference type="SAM" id="MobiDB-lite"/>
    </source>
</evidence>
<dbReference type="OrthoDB" id="10251508at2759"/>
<comment type="similarity">
    <text evidence="2 6">Belongs to the CorA metal ion transporter (MIT) (TC 1.A.35.5) family.</text>
</comment>
<evidence type="ECO:0000256" key="2">
    <source>
        <dbReference type="ARBA" id="ARBA00007535"/>
    </source>
</evidence>
<reference evidence="8" key="2">
    <citation type="journal article" date="2023" name="Plants (Basel)">
        <title>Annotation of the Turnera subulata (Passifloraceae) Draft Genome Reveals the S-Locus Evolved after the Divergence of Turneroideae from Passifloroideae in a Stepwise Manner.</title>
        <authorList>
            <person name="Henning P.M."/>
            <person name="Roalson E.H."/>
            <person name="Mir W."/>
            <person name="McCubbin A.G."/>
            <person name="Shore J.S."/>
        </authorList>
    </citation>
    <scope>NUCLEOTIDE SEQUENCE</scope>
    <source>
        <strain evidence="8">F60SS</strain>
    </source>
</reference>
<gene>
    <name evidence="8" type="primary">MRS25</name>
    <name evidence="8" type="ORF">Tsubulata_020534</name>
</gene>
<evidence type="ECO:0000256" key="5">
    <source>
        <dbReference type="ARBA" id="ARBA00023136"/>
    </source>
</evidence>
<keyword evidence="6" id="KW-0406">Ion transport</keyword>
<comment type="function">
    <text evidence="6">Magnesium transporter that may mediate the influx of magnesium.</text>
</comment>
<evidence type="ECO:0000256" key="3">
    <source>
        <dbReference type="ARBA" id="ARBA00022692"/>
    </source>
</evidence>
<comment type="caution">
    <text evidence="8">The sequence shown here is derived from an EMBL/GenBank/DDBJ whole genome shotgun (WGS) entry which is preliminary data.</text>
</comment>
<reference evidence="8" key="1">
    <citation type="submission" date="2022-02" db="EMBL/GenBank/DDBJ databases">
        <authorList>
            <person name="Henning P.M."/>
            <person name="McCubbin A.G."/>
            <person name="Shore J.S."/>
        </authorList>
    </citation>
    <scope>NUCLEOTIDE SEQUENCE</scope>
    <source>
        <strain evidence="8">F60SS</strain>
        <tissue evidence="8">Leaves</tissue>
    </source>
</reference>
<dbReference type="PANTHER" id="PTHR13890">
    <property type="entry name" value="RNA SPLICING PROTEIN MRS2, MITOCHONDRIAL"/>
    <property type="match status" value="1"/>
</dbReference>
<dbReference type="InterPro" id="IPR002523">
    <property type="entry name" value="MgTranspt_CorA/ZnTranspt_ZntB"/>
</dbReference>
<dbReference type="InterPro" id="IPR039204">
    <property type="entry name" value="MRS2-like"/>
</dbReference>
<dbReference type="FunFam" id="2.40.128.330:FF:000001">
    <property type="entry name" value="Magnesium transporter MRS2-1"/>
    <property type="match status" value="1"/>
</dbReference>
<dbReference type="PANTHER" id="PTHR13890:SF39">
    <property type="entry name" value="MAGNESIUM TRANSPORTER MRS2-5"/>
    <property type="match status" value="1"/>
</dbReference>
<evidence type="ECO:0000256" key="6">
    <source>
        <dbReference type="RuleBase" id="RU366041"/>
    </source>
</evidence>
<dbReference type="Gene3D" id="2.40.128.330">
    <property type="match status" value="1"/>
</dbReference>
<dbReference type="Gene3D" id="1.20.58.340">
    <property type="entry name" value="Magnesium transport protein CorA, transmembrane region"/>
    <property type="match status" value="2"/>
</dbReference>
<evidence type="ECO:0000256" key="4">
    <source>
        <dbReference type="ARBA" id="ARBA00022989"/>
    </source>
</evidence>
<feature type="transmembrane region" description="Helical" evidence="6">
    <location>
        <begin position="420"/>
        <end position="443"/>
    </location>
</feature>
<dbReference type="AlphaFoldDB" id="A0A9Q0FXA0"/>
<sequence length="451" mass="50897">MEESQNLFRLSHLPEHISSHDHGILNSDGFGNRNTGFPGLKRRGHAHGNRSWIKIDQNGESKILELDKATIMRHCSLPSRDLRLLDPLFIYPSTILGREKAIVVSLEQIRCIITSDEVILMNSLDGCVVQYMTEFCKRLTRNKDQAEDLPFEFRALELALELTCISLDAQKAGRPMSELAAACELDYDNANVNLKPLSATMVKDLEMEIYPVLDELASSINTLNLECVRRLKGQLLTLTQRVQKVHDEIEHLMDDDGDMAEMYLTEKKQRSEGHTLGDQYSENGISSQNRPLSNSAPVSPVKSFNGVQKLQRAFSNIVSSSKHGSLTSSSTDNENIDQLEMLLEAYFVVIDNTLSKLFSLKEYIDDTEDLINIKLGNVQNQLIKFELLLTAATFVTTTFAVVTGIFGMNFAASIFDYPSAFHWVLIITGLACILLYLCFIFYFRHKKVFPL</sequence>
<feature type="region of interest" description="Disordered" evidence="7">
    <location>
        <begin position="270"/>
        <end position="298"/>
    </location>
</feature>
<name>A0A9Q0FXA0_9ROSI</name>
<keyword evidence="3 6" id="KW-0812">Transmembrane</keyword>
<keyword evidence="6" id="KW-0813">Transport</keyword>